<evidence type="ECO:0000256" key="3">
    <source>
        <dbReference type="ARBA" id="ARBA00012551"/>
    </source>
</evidence>
<dbReference type="EMBL" id="LNZH02000036">
    <property type="protein sequence ID" value="OCB92081.1"/>
    <property type="molecule type" value="Genomic_DNA"/>
</dbReference>
<comment type="caution">
    <text evidence="15">The sequence shown here is derived from an EMBL/GenBank/DDBJ whole genome shotgun (WGS) entry which is preliminary data.</text>
</comment>
<feature type="compositionally biased region" description="Low complexity" evidence="12">
    <location>
        <begin position="228"/>
        <end position="243"/>
    </location>
</feature>
<feature type="compositionally biased region" description="Polar residues" evidence="12">
    <location>
        <begin position="682"/>
        <end position="695"/>
    </location>
</feature>
<dbReference type="PROSITE" id="PS51194">
    <property type="entry name" value="HELICASE_CTER"/>
    <property type="match status" value="1"/>
</dbReference>
<dbReference type="Gene3D" id="3.40.50.300">
    <property type="entry name" value="P-loop containing nucleotide triphosphate hydrolases"/>
    <property type="match status" value="1"/>
</dbReference>
<dbReference type="PROSITE" id="PS51192">
    <property type="entry name" value="HELICASE_ATP_BIND_1"/>
    <property type="match status" value="1"/>
</dbReference>
<dbReference type="GO" id="GO:0003678">
    <property type="term" value="F:DNA helicase activity"/>
    <property type="evidence" value="ECO:0007669"/>
    <property type="project" value="UniProtKB-EC"/>
</dbReference>
<evidence type="ECO:0000256" key="1">
    <source>
        <dbReference type="ARBA" id="ARBA00004123"/>
    </source>
</evidence>
<evidence type="ECO:0000256" key="10">
    <source>
        <dbReference type="ARBA" id="ARBA00023159"/>
    </source>
</evidence>
<evidence type="ECO:0000256" key="12">
    <source>
        <dbReference type="SAM" id="MobiDB-lite"/>
    </source>
</evidence>
<comment type="similarity">
    <text evidence="2">Belongs to the SNF2/RAD54 helicase family. SWR1 subfamily.</text>
</comment>
<keyword evidence="5" id="KW-0378">Hydrolase</keyword>
<dbReference type="Proteomes" id="UP000757232">
    <property type="component" value="Unassembled WGS sequence"/>
</dbReference>
<name>A0A9Q5I594_SANBA</name>
<protein>
    <recommendedName>
        <fullName evidence="3">DNA helicase</fullName>
        <ecNumber evidence="3">3.6.4.12</ecNumber>
    </recommendedName>
</protein>
<dbReference type="InterPro" id="IPR049730">
    <property type="entry name" value="SNF2/RAD54-like_C"/>
</dbReference>
<evidence type="ECO:0000256" key="8">
    <source>
        <dbReference type="ARBA" id="ARBA00022853"/>
    </source>
</evidence>
<dbReference type="InterPro" id="IPR014001">
    <property type="entry name" value="Helicase_ATP-bd"/>
</dbReference>
<dbReference type="PANTHER" id="PTHR45685">
    <property type="entry name" value="HELICASE SRCAP-RELATED"/>
    <property type="match status" value="1"/>
</dbReference>
<evidence type="ECO:0000256" key="2">
    <source>
        <dbReference type="ARBA" id="ARBA00009220"/>
    </source>
</evidence>
<feature type="region of interest" description="Disordered" evidence="12">
    <location>
        <begin position="1654"/>
        <end position="1718"/>
    </location>
</feature>
<feature type="compositionally biased region" description="Acidic residues" evidence="12">
    <location>
        <begin position="1660"/>
        <end position="1669"/>
    </location>
</feature>
<feature type="compositionally biased region" description="Basic and acidic residues" evidence="12">
    <location>
        <begin position="655"/>
        <end position="670"/>
    </location>
</feature>
<sequence>MVRNRAKSTAFADTQPELHASTSNATPDAVRLEREDLIQGRQHELGEIFSRHDTLIREQFMLENYGLMLFYDPDVAKQDQTNEFLQFKNRHDLMRFMPGAGPSRATRRAQTDRISALSQVVGQSVSTPVPSKPSFNATKPNGIAHKLSATAKGKQRQAAASPIARIVDYPHASTKARGKRKALNVSLEPGSISDADHGIDSISSRRKSSKGRGLPRVAGDLHGESSRTSRSQSIITDDSSSTRLTARSYRKSLRHERTSSSELTRPTKKRRLSDDGNTQRHLRITLPPPSTKSPLPPTDRPTTSGKSLPGKTLPSSAAPRPTIKRIKLILIVRPPARTYSSPRQRPDPAVFGYSVPKLLASYIEIDGKSYTSAELESRVRRDARILDRLDELKQKGRYPGQKLSGSDSYSKHQPVDIWSEVVSEVISARQSLSRHRFGHGGALAAVIHSKLHAHWDLVKKDLQREQVQEERRLRALAKSILKLVLAEWKRAVFHVREQQRLAFEAEEARRGRQHLDAILDQSGQILERQQLELIRSESSNVDSDDDDEDEDEEATDVDDSGEDNEGEDDGSDEAATEVDEEDGVASVEHEREKHVDFVIPLNDADEGESSMEIDEQGDFSVHSSQAGDVDRDVDTRSSRDLEDESRTPADEPDTREEVEVERKYTPHDDGFADEVQSPEADLSSSRAFPESSSLMQDLLPSDLGMHPESDGMPHLGLTNGFEHEESIVIHSEPIIEGQVESISIPTKAPSPSKSAPEFKEEAFPVDVTVDMPTSRTAEPKLPNGHAACLSHSDSNDALTIGPNEAKAEEELAKEVASVSGEVDGQNGASMVVDDAVPSSAPVTDREIDQPAQEPVEDEVEDQESLDEGVAEASESESDWEAPPELQPYAVTRVKWEPGSKILPPLLLRGTLRPYQQSGLEWLVSLHNNETNGILADEMGLGKTIQTIALLAHLACDRGIWGPHLIIVPTSVLLNWEMEFKKFLPGFKVLSYHGTTKRRKELRRGWNDKYGFNVCITSYTLASRDQHIFKRKAWYYMVLDEAHMIKNFRSQRWNILLMFRSQRRLLLTGTPLQNNLTELWALLRFLMSGPNFANQKEFTEWFGIPLEKAIEVGNLQDQAVQEQVMKLHEMLRPFLLRRLKKDVEKELPKKYEHLVLCRLSKRQRFLYDEFMSRRQTREDLQSGVYQRIANILMQLRKVCNHPDLFEVRPIVTSFAMEKSAIADFEIKELLIRRRFLAEEDRSSHVNLDVIGLQFTHLCNMSRVAAQSARSLEEVLASELIAASPGEPTPRDLWTIEGYRKYNVYQCRMATYLRYQQMAYLNRLRCKRHVLYGLEAINTVKRMYNPLTTACEAELMSACKPANHLVKSCLQRAEEMEDLVEKFAFATPTAVARDMPGIALREVPPDVIETLPVDFDAMLHKPAVKLQIAFPDVSLLQYDCGKLQELDRLLRERKSGGHRVLIFTQMTRILDILEVFLNFHGYLYLRLDGATKIEDRQYITERFNADPRVFAFIASSRSGGIGINLTGADTVIFYDSDFNPQMDKQCEDRAHRIGQIRDVHIYRFISQYTVEEAMLRKANQKRSLDDIVIQKGDFDWKNFFRSSGLGDSDGSGATGGSSTGMVKTSALQKALVEFEDFEDAEAAKVAAREEAELLGEDRAEFDVDADGDGDEGVGLSQPQTPSVSFAGETAAAMTPGDEDLEAGDDAAQGEGEEEEGGTTVDYMIKFVRSDFEYFREWRLP</sequence>
<comment type="subcellular location">
    <subcellularLocation>
        <location evidence="1">Nucleus</location>
    </subcellularLocation>
</comment>
<feature type="compositionally biased region" description="Acidic residues" evidence="12">
    <location>
        <begin position="854"/>
        <end position="881"/>
    </location>
</feature>
<dbReference type="InterPro" id="IPR038718">
    <property type="entry name" value="SNF2-like_sf"/>
</dbReference>
<dbReference type="InterPro" id="IPR050520">
    <property type="entry name" value="INO80/SWR1_helicase"/>
</dbReference>
<evidence type="ECO:0000256" key="5">
    <source>
        <dbReference type="ARBA" id="ARBA00022801"/>
    </source>
</evidence>
<dbReference type="SMART" id="SM00490">
    <property type="entry name" value="HELICc"/>
    <property type="match status" value="1"/>
</dbReference>
<feature type="region of interest" description="Disordered" evidence="12">
    <location>
        <begin position="533"/>
        <end position="717"/>
    </location>
</feature>
<keyword evidence="7" id="KW-0067">ATP-binding</keyword>
<feature type="region of interest" description="Disordered" evidence="12">
    <location>
        <begin position="1"/>
        <end position="25"/>
    </location>
</feature>
<feature type="region of interest" description="Disordered" evidence="12">
    <location>
        <begin position="189"/>
        <end position="319"/>
    </location>
</feature>
<evidence type="ECO:0000259" key="13">
    <source>
        <dbReference type="PROSITE" id="PS51192"/>
    </source>
</evidence>
<dbReference type="GO" id="GO:0006338">
    <property type="term" value="P:chromatin remodeling"/>
    <property type="evidence" value="ECO:0007669"/>
    <property type="project" value="TreeGrafter"/>
</dbReference>
<feature type="domain" description="Helicase ATP-binding" evidence="13">
    <location>
        <begin position="923"/>
        <end position="1088"/>
    </location>
</feature>
<dbReference type="SUPFAM" id="SSF52540">
    <property type="entry name" value="P-loop containing nucleoside triphosphate hydrolases"/>
    <property type="match status" value="2"/>
</dbReference>
<evidence type="ECO:0000256" key="4">
    <source>
        <dbReference type="ARBA" id="ARBA00022741"/>
    </source>
</evidence>
<dbReference type="GO" id="GO:0000812">
    <property type="term" value="C:Swr1 complex"/>
    <property type="evidence" value="ECO:0007669"/>
    <property type="project" value="TreeGrafter"/>
</dbReference>
<feature type="compositionally biased region" description="Pro residues" evidence="12">
    <location>
        <begin position="286"/>
        <end position="299"/>
    </location>
</feature>
<dbReference type="GO" id="GO:0016887">
    <property type="term" value="F:ATP hydrolysis activity"/>
    <property type="evidence" value="ECO:0007669"/>
    <property type="project" value="TreeGrafter"/>
</dbReference>
<feature type="compositionally biased region" description="Polar residues" evidence="12">
    <location>
        <begin position="122"/>
        <end position="139"/>
    </location>
</feature>
<feature type="compositionally biased region" description="Low complexity" evidence="12">
    <location>
        <begin position="744"/>
        <end position="755"/>
    </location>
</feature>
<keyword evidence="8" id="KW-0156">Chromatin regulator</keyword>
<feature type="region of interest" description="Disordered" evidence="12">
    <location>
        <begin position="744"/>
        <end position="885"/>
    </location>
</feature>
<dbReference type="Gene3D" id="3.40.50.10810">
    <property type="entry name" value="Tandem AAA-ATPase domain"/>
    <property type="match status" value="1"/>
</dbReference>
<evidence type="ECO:0000256" key="9">
    <source>
        <dbReference type="ARBA" id="ARBA00023125"/>
    </source>
</evidence>
<dbReference type="SMART" id="SM00487">
    <property type="entry name" value="DEXDc"/>
    <property type="match status" value="1"/>
</dbReference>
<feature type="compositionally biased region" description="Basic and acidic residues" evidence="12">
    <location>
        <begin position="628"/>
        <end position="649"/>
    </location>
</feature>
<evidence type="ECO:0000256" key="7">
    <source>
        <dbReference type="ARBA" id="ARBA00022840"/>
    </source>
</evidence>
<evidence type="ECO:0000313" key="16">
    <source>
        <dbReference type="Proteomes" id="UP000757232"/>
    </source>
</evidence>
<dbReference type="FunFam" id="3.40.50.10810:FF:000005">
    <property type="entry name" value="Photoperiod-independent early flowering 1"/>
    <property type="match status" value="1"/>
</dbReference>
<feature type="compositionally biased region" description="Basic and acidic residues" evidence="12">
    <location>
        <begin position="587"/>
        <end position="596"/>
    </location>
</feature>
<feature type="compositionally biased region" description="Acidic residues" evidence="12">
    <location>
        <begin position="603"/>
        <end position="617"/>
    </location>
</feature>
<dbReference type="Pfam" id="PF00176">
    <property type="entry name" value="SNF2-rel_dom"/>
    <property type="match status" value="1"/>
</dbReference>
<evidence type="ECO:0000256" key="6">
    <source>
        <dbReference type="ARBA" id="ARBA00022806"/>
    </source>
</evidence>
<proteinExistence type="inferred from homology"/>
<dbReference type="InterPro" id="IPR000330">
    <property type="entry name" value="SNF2_N"/>
</dbReference>
<keyword evidence="4" id="KW-0547">Nucleotide-binding</keyword>
<keyword evidence="6" id="KW-0347">Helicase</keyword>
<reference evidence="15" key="1">
    <citation type="submission" date="2016-06" db="EMBL/GenBank/DDBJ databases">
        <title>Draft Genome sequence of the fungus Inonotus baumii.</title>
        <authorList>
            <person name="Zhu H."/>
            <person name="Lin W."/>
        </authorList>
    </citation>
    <scope>NUCLEOTIDE SEQUENCE</scope>
    <source>
        <strain evidence="15">821</strain>
    </source>
</reference>
<feature type="compositionally biased region" description="Acidic residues" evidence="12">
    <location>
        <begin position="542"/>
        <end position="583"/>
    </location>
</feature>
<dbReference type="InterPro" id="IPR027417">
    <property type="entry name" value="P-loop_NTPase"/>
</dbReference>
<dbReference type="GO" id="GO:0005524">
    <property type="term" value="F:ATP binding"/>
    <property type="evidence" value="ECO:0007669"/>
    <property type="project" value="UniProtKB-KW"/>
</dbReference>
<evidence type="ECO:0000259" key="14">
    <source>
        <dbReference type="PROSITE" id="PS51194"/>
    </source>
</evidence>
<dbReference type="PANTHER" id="PTHR45685:SF1">
    <property type="entry name" value="HELICASE SRCAP"/>
    <property type="match status" value="1"/>
</dbReference>
<dbReference type="Pfam" id="PF00271">
    <property type="entry name" value="Helicase_C"/>
    <property type="match status" value="1"/>
</dbReference>
<keyword evidence="10" id="KW-0010">Activator</keyword>
<organism evidence="15 16">
    <name type="scientific">Sanghuangporus baumii</name>
    <name type="common">Phellinus baumii</name>
    <dbReference type="NCBI Taxonomy" id="108892"/>
    <lineage>
        <taxon>Eukaryota</taxon>
        <taxon>Fungi</taxon>
        <taxon>Dikarya</taxon>
        <taxon>Basidiomycota</taxon>
        <taxon>Agaricomycotina</taxon>
        <taxon>Agaricomycetes</taxon>
        <taxon>Hymenochaetales</taxon>
        <taxon>Hymenochaetaceae</taxon>
        <taxon>Sanghuangporus</taxon>
    </lineage>
</organism>
<accession>A0A9Q5I594</accession>
<keyword evidence="16" id="KW-1185">Reference proteome</keyword>
<dbReference type="GO" id="GO:0042393">
    <property type="term" value="F:histone binding"/>
    <property type="evidence" value="ECO:0007669"/>
    <property type="project" value="TreeGrafter"/>
</dbReference>
<dbReference type="InterPro" id="IPR001650">
    <property type="entry name" value="Helicase_C-like"/>
</dbReference>
<feature type="region of interest" description="Disordered" evidence="12">
    <location>
        <begin position="122"/>
        <end position="141"/>
    </location>
</feature>
<dbReference type="OrthoDB" id="372624at2759"/>
<evidence type="ECO:0000313" key="15">
    <source>
        <dbReference type="EMBL" id="OCB92081.1"/>
    </source>
</evidence>
<gene>
    <name evidence="15" type="ORF">A7U60_g591</name>
</gene>
<dbReference type="EC" id="3.6.4.12" evidence="3"/>
<keyword evidence="11" id="KW-0539">Nucleus</keyword>
<dbReference type="CDD" id="cd18793">
    <property type="entry name" value="SF2_C_SNF"/>
    <property type="match status" value="1"/>
</dbReference>
<keyword evidence="9" id="KW-0238">DNA-binding</keyword>
<dbReference type="GO" id="GO:0003677">
    <property type="term" value="F:DNA binding"/>
    <property type="evidence" value="ECO:0007669"/>
    <property type="project" value="UniProtKB-KW"/>
</dbReference>
<feature type="domain" description="Helicase C-terminal" evidence="14">
    <location>
        <begin position="1440"/>
        <end position="1593"/>
    </location>
</feature>
<evidence type="ECO:0000256" key="11">
    <source>
        <dbReference type="ARBA" id="ARBA00023242"/>
    </source>
</evidence>